<accession>A0A4P6F0H5</accession>
<dbReference type="Proteomes" id="UP000293568">
    <property type="component" value="Chromosome"/>
</dbReference>
<organism evidence="1 2">
    <name type="scientific">Paenibacillus protaetiae</name>
    <dbReference type="NCBI Taxonomy" id="2509456"/>
    <lineage>
        <taxon>Bacteria</taxon>
        <taxon>Bacillati</taxon>
        <taxon>Bacillota</taxon>
        <taxon>Bacilli</taxon>
        <taxon>Bacillales</taxon>
        <taxon>Paenibacillaceae</taxon>
        <taxon>Paenibacillus</taxon>
    </lineage>
</organism>
<evidence type="ECO:0000313" key="1">
    <source>
        <dbReference type="EMBL" id="QAY68555.1"/>
    </source>
</evidence>
<reference evidence="1 2" key="1">
    <citation type="submission" date="2019-01" db="EMBL/GenBank/DDBJ databases">
        <title>Genome sequencing of strain FW100M-2.</title>
        <authorList>
            <person name="Heo J."/>
            <person name="Kim S.-J."/>
            <person name="Kim J.-S."/>
            <person name="Hong S.-B."/>
            <person name="Kwon S.-W."/>
        </authorList>
    </citation>
    <scope>NUCLEOTIDE SEQUENCE [LARGE SCALE GENOMIC DNA]</scope>
    <source>
        <strain evidence="1 2">FW100M-2</strain>
    </source>
</reference>
<gene>
    <name evidence="1" type="ORF">ET464_15670</name>
</gene>
<dbReference type="EMBL" id="CP035492">
    <property type="protein sequence ID" value="QAY68555.1"/>
    <property type="molecule type" value="Genomic_DNA"/>
</dbReference>
<dbReference type="InterPro" id="IPR012334">
    <property type="entry name" value="Pectin_lyas_fold"/>
</dbReference>
<sequence>MLQAAVIPFLVTGSGVTIDGLTITSNNPYAVEFIQFAGANHRLTNNVIFGPPQAGPSTGWVVNRGFLTQGSVTNLIVRGNIFYSLRQPAYLNPNSTGTIMNNVAYNSRGYVVDRAIFVFSGNSWGIPENATDIALLVGTVTGPPYDPLTELSANNNQAAIEDNR</sequence>
<dbReference type="OrthoDB" id="9765222at2"/>
<dbReference type="Gene3D" id="2.160.20.10">
    <property type="entry name" value="Single-stranded right-handed beta-helix, Pectin lyase-like"/>
    <property type="match status" value="1"/>
</dbReference>
<proteinExistence type="predicted"/>
<dbReference type="InterPro" id="IPR011050">
    <property type="entry name" value="Pectin_lyase_fold/virulence"/>
</dbReference>
<dbReference type="AlphaFoldDB" id="A0A4P6F0H5"/>
<name>A0A4P6F0H5_9BACL</name>
<evidence type="ECO:0000313" key="2">
    <source>
        <dbReference type="Proteomes" id="UP000293568"/>
    </source>
</evidence>
<dbReference type="KEGG" id="pprt:ET464_15670"/>
<keyword evidence="2" id="KW-1185">Reference proteome</keyword>
<dbReference type="SUPFAM" id="SSF51126">
    <property type="entry name" value="Pectin lyase-like"/>
    <property type="match status" value="1"/>
</dbReference>
<protein>
    <submittedName>
        <fullName evidence="1">Uncharacterized protein</fullName>
    </submittedName>
</protein>